<evidence type="ECO:0000256" key="2">
    <source>
        <dbReference type="SAM" id="MobiDB-lite"/>
    </source>
</evidence>
<dbReference type="HOGENOM" id="CLU_030994_0_0_1"/>
<gene>
    <name evidence="3" type="ORF">MBM_02587</name>
</gene>
<dbReference type="InterPro" id="IPR001138">
    <property type="entry name" value="Zn2Cys6_DnaBD"/>
</dbReference>
<dbReference type="InParanoid" id="K1WNU3"/>
<dbReference type="InterPro" id="IPR036864">
    <property type="entry name" value="Zn2-C6_fun-type_DNA-bd_sf"/>
</dbReference>
<proteinExistence type="predicted"/>
<keyword evidence="4" id="KW-1185">Reference proteome</keyword>
<name>K1WNU3_MARBU</name>
<protein>
    <submittedName>
        <fullName evidence="3">Fungal Zn binuclear cluster domain containing protein</fullName>
    </submittedName>
</protein>
<evidence type="ECO:0000313" key="3">
    <source>
        <dbReference type="EMBL" id="EKD19350.1"/>
    </source>
</evidence>
<dbReference type="Gene3D" id="4.10.240.10">
    <property type="entry name" value="Zn(2)-C6 fungal-type DNA-binding domain"/>
    <property type="match status" value="1"/>
</dbReference>
<dbReference type="EMBL" id="JH921431">
    <property type="protein sequence ID" value="EKD19350.1"/>
    <property type="molecule type" value="Genomic_DNA"/>
</dbReference>
<evidence type="ECO:0000313" key="4">
    <source>
        <dbReference type="Proteomes" id="UP000006753"/>
    </source>
</evidence>
<feature type="compositionally biased region" description="Polar residues" evidence="2">
    <location>
        <begin position="401"/>
        <end position="418"/>
    </location>
</feature>
<evidence type="ECO:0000256" key="1">
    <source>
        <dbReference type="ARBA" id="ARBA00023242"/>
    </source>
</evidence>
<feature type="region of interest" description="Disordered" evidence="2">
    <location>
        <begin position="197"/>
        <end position="225"/>
    </location>
</feature>
<dbReference type="GO" id="GO:0000981">
    <property type="term" value="F:DNA-binding transcription factor activity, RNA polymerase II-specific"/>
    <property type="evidence" value="ECO:0007669"/>
    <property type="project" value="InterPro"/>
</dbReference>
<dbReference type="eggNOG" id="ENOG502S404">
    <property type="taxonomic scope" value="Eukaryota"/>
</dbReference>
<feature type="compositionally biased region" description="Polar residues" evidence="2">
    <location>
        <begin position="446"/>
        <end position="460"/>
    </location>
</feature>
<dbReference type="OrthoDB" id="4150019at2759"/>
<accession>K1WNU3</accession>
<sequence>MAVAVQAPLHSKFGMWNLGDASNTLPFSGPEEVQTSMSFQYPLPSESSSNLIPGYHHPSLNHVQPPSPAQVKSPGINGREVAPAFESAKVKRSMSTPNIQGQASADAAALALSAEKRRNKLGYHRTSVACGKDSIESSWNGSPPGGPWLTSVVGHCRRRKIRCIAAPGDAHSRCSNCIRLKKDCQFFAVDAQPPVLESQRRASRTQSGAERASEEPSSPSTSTGQVLEIPQTLPYLHLGMPPIQDLGGPQMKRQRTESFSPESTGKGFLPPSLINPVVVTTSRNLEYTQPSDHGTTNWMATELSPSTTDPKMETSQSYWRINTHASPITPAFSPFTPNLQIPPWTPHAEASPREDNWSAPQRSISYGNLEGLHTLHQSTQYAAYTQPPPSNDHYTTKPRVLQSSPMYPPLMQTSSSMVASHEPLSATPSEPHQHPHSAQPLPPSSFPNWQQQFYSYQKSASAGPDHYPGWNGPPAGPPHEGGNAPLPPNYGYEDPSHGVFYQSQHPGR</sequence>
<dbReference type="KEGG" id="mbe:MBM_02587"/>
<feature type="region of interest" description="Disordered" evidence="2">
    <location>
        <begin position="255"/>
        <end position="274"/>
    </location>
</feature>
<keyword evidence="1" id="KW-0539">Nucleus</keyword>
<feature type="region of interest" description="Disordered" evidence="2">
    <location>
        <begin position="342"/>
        <end position="361"/>
    </location>
</feature>
<dbReference type="OMA" id="TQGRCIN"/>
<dbReference type="GO" id="GO:0008270">
    <property type="term" value="F:zinc ion binding"/>
    <property type="evidence" value="ECO:0007669"/>
    <property type="project" value="InterPro"/>
</dbReference>
<dbReference type="SUPFAM" id="SSF57701">
    <property type="entry name" value="Zn2/Cys6 DNA-binding domain"/>
    <property type="match status" value="1"/>
</dbReference>
<dbReference type="CDD" id="cd00067">
    <property type="entry name" value="GAL4"/>
    <property type="match status" value="1"/>
</dbReference>
<organism evidence="3 4">
    <name type="scientific">Marssonina brunnea f. sp. multigermtubi (strain MB_m1)</name>
    <name type="common">Marssonina leaf spot fungus</name>
    <dbReference type="NCBI Taxonomy" id="1072389"/>
    <lineage>
        <taxon>Eukaryota</taxon>
        <taxon>Fungi</taxon>
        <taxon>Dikarya</taxon>
        <taxon>Ascomycota</taxon>
        <taxon>Pezizomycotina</taxon>
        <taxon>Leotiomycetes</taxon>
        <taxon>Helotiales</taxon>
        <taxon>Drepanopezizaceae</taxon>
        <taxon>Drepanopeziza</taxon>
    </lineage>
</organism>
<feature type="region of interest" description="Disordered" evidence="2">
    <location>
        <begin position="383"/>
        <end position="508"/>
    </location>
</feature>
<dbReference type="AlphaFoldDB" id="K1WNU3"/>
<reference evidence="3 4" key="1">
    <citation type="journal article" date="2012" name="BMC Genomics">
        <title>Sequencing the genome of Marssonina brunnea reveals fungus-poplar co-evolution.</title>
        <authorList>
            <person name="Zhu S."/>
            <person name="Cao Y.-Z."/>
            <person name="Jiang C."/>
            <person name="Tan B.-Y."/>
            <person name="Wang Z."/>
            <person name="Feng S."/>
            <person name="Zhang L."/>
            <person name="Su X.-H."/>
            <person name="Brejova B."/>
            <person name="Vinar T."/>
            <person name="Xu M."/>
            <person name="Wang M.-X."/>
            <person name="Zhang S.-G."/>
            <person name="Huang M.-R."/>
            <person name="Wu R."/>
            <person name="Zhou Y."/>
        </authorList>
    </citation>
    <scope>NUCLEOTIDE SEQUENCE [LARGE SCALE GENOMIC DNA]</scope>
    <source>
        <strain evidence="3 4">MB_m1</strain>
    </source>
</reference>
<dbReference type="Proteomes" id="UP000006753">
    <property type="component" value="Unassembled WGS sequence"/>
</dbReference>